<evidence type="ECO:0000256" key="1">
    <source>
        <dbReference type="ARBA" id="ARBA00004941"/>
    </source>
</evidence>
<dbReference type="PRINTS" id="PR00145">
    <property type="entry name" value="ARGSUCLYASE"/>
</dbReference>
<evidence type="ECO:0000256" key="3">
    <source>
        <dbReference type="ARBA" id="ARBA00022571"/>
    </source>
</evidence>
<accession>A0ABW4UV71</accession>
<keyword evidence="4" id="KW-0028">Amino-acid biosynthesis</keyword>
<dbReference type="Gene3D" id="1.10.275.10">
    <property type="entry name" value="Fumarase/aspartase (N-terminal domain)"/>
    <property type="match status" value="1"/>
</dbReference>
<dbReference type="PRINTS" id="PR00149">
    <property type="entry name" value="FUMRATELYASE"/>
</dbReference>
<evidence type="ECO:0000313" key="8">
    <source>
        <dbReference type="Proteomes" id="UP001597403"/>
    </source>
</evidence>
<dbReference type="Gene3D" id="1.20.200.10">
    <property type="entry name" value="Fumarase/aspartase (Central domain)"/>
    <property type="match status" value="1"/>
</dbReference>
<dbReference type="InterPro" id="IPR024083">
    <property type="entry name" value="Fumarase/histidase_N"/>
</dbReference>
<dbReference type="PANTHER" id="PTHR43814:SF1">
    <property type="entry name" value="ARGININOSUCCINATE LYASE"/>
    <property type="match status" value="1"/>
</dbReference>
<comment type="caution">
    <text evidence="7">The sequence shown here is derived from an EMBL/GenBank/DDBJ whole genome shotgun (WGS) entry which is preliminary data.</text>
</comment>
<name>A0ABW4UV71_9BACL</name>
<keyword evidence="8" id="KW-1185">Reference proteome</keyword>
<dbReference type="InterPro" id="IPR009049">
    <property type="entry name" value="Argininosuccinate_lyase"/>
</dbReference>
<dbReference type="SUPFAM" id="SSF48557">
    <property type="entry name" value="L-aspartase-like"/>
    <property type="match status" value="1"/>
</dbReference>
<dbReference type="EC" id="4.3.2.1" evidence="2"/>
<dbReference type="PANTHER" id="PTHR43814">
    <property type="entry name" value="ARGININOSUCCINATE LYASE"/>
    <property type="match status" value="1"/>
</dbReference>
<evidence type="ECO:0000256" key="4">
    <source>
        <dbReference type="ARBA" id="ARBA00022605"/>
    </source>
</evidence>
<dbReference type="GO" id="GO:0004056">
    <property type="term" value="F:argininosuccinate lyase activity"/>
    <property type="evidence" value="ECO:0007669"/>
    <property type="project" value="UniProtKB-EC"/>
</dbReference>
<evidence type="ECO:0000256" key="2">
    <source>
        <dbReference type="ARBA" id="ARBA00012338"/>
    </source>
</evidence>
<evidence type="ECO:0000256" key="5">
    <source>
        <dbReference type="ARBA" id="ARBA00023239"/>
    </source>
</evidence>
<evidence type="ECO:0000313" key="7">
    <source>
        <dbReference type="EMBL" id="MFD1990025.1"/>
    </source>
</evidence>
<evidence type="ECO:0000259" key="6">
    <source>
        <dbReference type="Pfam" id="PF00206"/>
    </source>
</evidence>
<proteinExistence type="predicted"/>
<dbReference type="InterPro" id="IPR000362">
    <property type="entry name" value="Fumarate_lyase_fam"/>
</dbReference>
<gene>
    <name evidence="7" type="ORF">ACFSGI_08645</name>
</gene>
<keyword evidence="3" id="KW-0055">Arginine biosynthesis</keyword>
<dbReference type="Pfam" id="PF00206">
    <property type="entry name" value="Lyase_1"/>
    <property type="match status" value="1"/>
</dbReference>
<keyword evidence="5 7" id="KW-0456">Lyase</keyword>
<dbReference type="RefSeq" id="WP_204823736.1">
    <property type="nucleotide sequence ID" value="NZ_JBHUGF010000010.1"/>
</dbReference>
<protein>
    <recommendedName>
        <fullName evidence="2">argininosuccinate lyase</fullName>
        <ecNumber evidence="2">4.3.2.1</ecNumber>
    </recommendedName>
</protein>
<dbReference type="Proteomes" id="UP001597403">
    <property type="component" value="Unassembled WGS sequence"/>
</dbReference>
<reference evidence="8" key="1">
    <citation type="journal article" date="2019" name="Int. J. Syst. Evol. Microbiol.">
        <title>The Global Catalogue of Microorganisms (GCM) 10K type strain sequencing project: providing services to taxonomists for standard genome sequencing and annotation.</title>
        <authorList>
            <consortium name="The Broad Institute Genomics Platform"/>
            <consortium name="The Broad Institute Genome Sequencing Center for Infectious Disease"/>
            <person name="Wu L."/>
            <person name="Ma J."/>
        </authorList>
    </citation>
    <scope>NUCLEOTIDE SEQUENCE [LARGE SCALE GENOMIC DNA]</scope>
    <source>
        <strain evidence="8">CGMCC 1.15067</strain>
    </source>
</reference>
<dbReference type="EMBL" id="JBHUGF010000010">
    <property type="protein sequence ID" value="MFD1990025.1"/>
    <property type="molecule type" value="Genomic_DNA"/>
</dbReference>
<dbReference type="InterPro" id="IPR008948">
    <property type="entry name" value="L-Aspartase-like"/>
</dbReference>
<dbReference type="InterPro" id="IPR022761">
    <property type="entry name" value="Fumarate_lyase_N"/>
</dbReference>
<organism evidence="7 8">
    <name type="scientific">Paenibacillus nicotianae</name>
    <dbReference type="NCBI Taxonomy" id="1526551"/>
    <lineage>
        <taxon>Bacteria</taxon>
        <taxon>Bacillati</taxon>
        <taxon>Bacillota</taxon>
        <taxon>Bacilli</taxon>
        <taxon>Bacillales</taxon>
        <taxon>Paenibacillaceae</taxon>
        <taxon>Paenibacillus</taxon>
    </lineage>
</organism>
<feature type="domain" description="Fumarate lyase N-terminal" evidence="6">
    <location>
        <begin position="108"/>
        <end position="304"/>
    </location>
</feature>
<dbReference type="Gene3D" id="1.10.40.30">
    <property type="entry name" value="Fumarase/aspartase (C-terminal domain)"/>
    <property type="match status" value="1"/>
</dbReference>
<comment type="pathway">
    <text evidence="1">Amino-acid biosynthesis; L-arginine biosynthesis; L-arginine from L-ornithine and carbamoyl phosphate: step 3/3.</text>
</comment>
<sequence length="502" mass="57049">MYSNNKNMLTGRIDKSPSKLMNELILEPQFTYEMNHLLPFYLWIEKAMLLEYRRMGFIKQPMVHEIANILDQINPQSLLAEPEYNMSDIAFAIEKWVSSNVDELPSAWHLDRSRNDFQATAQLMHGRAYVLDIVEHMLALTGTLHQLADRYLETPMPGYTHYQSAQVITPGFYLIAIAENTLSSVKRMFGIYENINHSPLGSGAMAGQELDWDRIAMAHSLGFESPIKHALLGVASKEWILHIGSELSSFSVMLSRFVTDLICWGSSEYGFIDLPDQLAGISSSMPQKKNFPILERIRAKTAHVSAFYLDFVMGQRSTAYTNLVETSKEASSHFVTQCQTMITVLSLLDHVLNHLVFCEDQMIVACKKEYLGGFTLANILTIEYDIPARQAQVLAGRYITERIKQQCVPEDVSEEVLINIGEKAGYSLVGSKKWLQMAFDIKQNLYSKSSLGGTSPEAMRPLLQQQRENVDIFITTYKERREKLAQAQALTERQLNLTKSEF</sequence>